<proteinExistence type="predicted"/>
<keyword evidence="2" id="KW-1185">Reference proteome</keyword>
<dbReference type="EMBL" id="LGRX02014026">
    <property type="protein sequence ID" value="KAK3265289.1"/>
    <property type="molecule type" value="Genomic_DNA"/>
</dbReference>
<comment type="caution">
    <text evidence="1">The sequence shown here is derived from an EMBL/GenBank/DDBJ whole genome shotgun (WGS) entry which is preliminary data.</text>
</comment>
<dbReference type="Proteomes" id="UP001190700">
    <property type="component" value="Unassembled WGS sequence"/>
</dbReference>
<evidence type="ECO:0000313" key="2">
    <source>
        <dbReference type="Proteomes" id="UP001190700"/>
    </source>
</evidence>
<name>A0AAE0FSN8_9CHLO</name>
<organism evidence="1 2">
    <name type="scientific">Cymbomonas tetramitiformis</name>
    <dbReference type="NCBI Taxonomy" id="36881"/>
    <lineage>
        <taxon>Eukaryota</taxon>
        <taxon>Viridiplantae</taxon>
        <taxon>Chlorophyta</taxon>
        <taxon>Pyramimonadophyceae</taxon>
        <taxon>Pyramimonadales</taxon>
        <taxon>Pyramimonadaceae</taxon>
        <taxon>Cymbomonas</taxon>
    </lineage>
</organism>
<gene>
    <name evidence="1" type="ORF">CYMTET_26015</name>
</gene>
<sequence>MSTSLIDSPVCLPQVTEDVEEDHNHEGYWMRLDQWNRFRHDTYKNCREDELQYITNGELPTIAGCRSPKRRLQPTR</sequence>
<evidence type="ECO:0000313" key="1">
    <source>
        <dbReference type="EMBL" id="KAK3265289.1"/>
    </source>
</evidence>
<accession>A0AAE0FSN8</accession>
<dbReference type="AlphaFoldDB" id="A0AAE0FSN8"/>
<reference evidence="1 2" key="1">
    <citation type="journal article" date="2015" name="Genome Biol. Evol.">
        <title>Comparative Genomics of a Bacterivorous Green Alga Reveals Evolutionary Causalities and Consequences of Phago-Mixotrophic Mode of Nutrition.</title>
        <authorList>
            <person name="Burns J.A."/>
            <person name="Paasch A."/>
            <person name="Narechania A."/>
            <person name="Kim E."/>
        </authorList>
    </citation>
    <scope>NUCLEOTIDE SEQUENCE [LARGE SCALE GENOMIC DNA]</scope>
    <source>
        <strain evidence="1 2">PLY_AMNH</strain>
    </source>
</reference>
<protein>
    <submittedName>
        <fullName evidence="1">Uncharacterized protein</fullName>
    </submittedName>
</protein>